<dbReference type="AlphaFoldDB" id="A0A9Q3USH4"/>
<reference evidence="4" key="2">
    <citation type="submission" date="2023-07" db="EMBL/GenBank/DDBJ databases">
        <title>Description of novel Chryseobacterium sp. strain C-2.</title>
        <authorList>
            <person name="Saticioglu I.B."/>
        </authorList>
    </citation>
    <scope>NUCLEOTIDE SEQUENCE [LARGE SCALE GENOMIC DNA]</scope>
    <source>
        <strain evidence="4">C-2</strain>
    </source>
</reference>
<feature type="domain" description="DUF6438" evidence="1">
    <location>
        <begin position="186"/>
        <end position="295"/>
    </location>
</feature>
<comment type="caution">
    <text evidence="3">The sequence shown here is derived from an EMBL/GenBank/DDBJ whole genome shotgun (WGS) entry which is preliminary data.</text>
</comment>
<evidence type="ECO:0000313" key="3">
    <source>
        <dbReference type="EMBL" id="MCC9033567.1"/>
    </source>
</evidence>
<dbReference type="PROSITE" id="PS51257">
    <property type="entry name" value="PROKAR_LIPOPROTEIN"/>
    <property type="match status" value="1"/>
</dbReference>
<keyword evidence="4" id="KW-1185">Reference proteome</keyword>
<organism evidence="3 5">
    <name type="scientific">Chryseobacterium muglaense</name>
    <dbReference type="NCBI Taxonomy" id="2893752"/>
    <lineage>
        <taxon>Bacteria</taxon>
        <taxon>Pseudomonadati</taxon>
        <taxon>Bacteroidota</taxon>
        <taxon>Flavobacteriia</taxon>
        <taxon>Flavobacteriales</taxon>
        <taxon>Weeksellaceae</taxon>
        <taxon>Chryseobacterium group</taxon>
        <taxon>Chryseobacterium</taxon>
    </lineage>
</organism>
<proteinExistence type="predicted"/>
<dbReference type="Proteomes" id="UP000603715">
    <property type="component" value="Unassembled WGS sequence"/>
</dbReference>
<name>A0A9Q3USH4_9FLAO</name>
<accession>A0A9Q3USH4</accession>
<dbReference type="RefSeq" id="WP_191180972.1">
    <property type="nucleotide sequence ID" value="NZ_JACXXP010000035.1"/>
</dbReference>
<dbReference type="EMBL" id="JACXXP010000035">
    <property type="protein sequence ID" value="MBD3906561.1"/>
    <property type="molecule type" value="Genomic_DNA"/>
</dbReference>
<dbReference type="InterPro" id="IPR045497">
    <property type="entry name" value="DUF6438"/>
</dbReference>
<evidence type="ECO:0000313" key="2">
    <source>
        <dbReference type="EMBL" id="MBD3906561.1"/>
    </source>
</evidence>
<evidence type="ECO:0000313" key="5">
    <source>
        <dbReference type="Proteomes" id="UP001107960"/>
    </source>
</evidence>
<evidence type="ECO:0000259" key="1">
    <source>
        <dbReference type="Pfam" id="PF20033"/>
    </source>
</evidence>
<dbReference type="EMBL" id="JAJJML010000001">
    <property type="protein sequence ID" value="MCC9033567.1"/>
    <property type="molecule type" value="Genomic_DNA"/>
</dbReference>
<sequence>MKFIYFLIGIFILQSCEKKSLTEKEILEIIHSNDNYKDLELKTDFINGYEFIDSIKIFRETIKKEYFKCIYEADFNNDGKIDYLVNLSYPKTKDNNLIRINEDNISTVVLLSSVRDYQLLNPGKSNVYDIVSAKIINYKNKNLIKLLSISKNFDNKIDILEADTLMIKNNELTEFVNSTQNHHIEKIIFTKKGGYSPGIKYQLTLKKDSVILNSNFYKNLKGKYICKNNSKFEKAAKYLNEINFSDLKDNYFINCEDCSSIVTEITFDNGKSKKINDYGEKGSLNLLRFYEKKDSIMSQQKWKKTN</sequence>
<dbReference type="Proteomes" id="UP001107960">
    <property type="component" value="Unassembled WGS sequence"/>
</dbReference>
<evidence type="ECO:0000313" key="4">
    <source>
        <dbReference type="Proteomes" id="UP000603715"/>
    </source>
</evidence>
<dbReference type="Pfam" id="PF20033">
    <property type="entry name" value="DUF6438"/>
    <property type="match status" value="1"/>
</dbReference>
<protein>
    <recommendedName>
        <fullName evidence="1">DUF6438 domain-containing protein</fullName>
    </recommendedName>
</protein>
<reference evidence="2" key="3">
    <citation type="submission" date="2024-05" db="EMBL/GenBank/DDBJ databases">
        <title>Description of novel Chryseobacterium sp. strain C-2.</title>
        <authorList>
            <person name="Saticioglu I.B."/>
        </authorList>
    </citation>
    <scope>NUCLEOTIDE SEQUENCE</scope>
    <source>
        <strain evidence="2">C-2</strain>
    </source>
</reference>
<reference evidence="3" key="1">
    <citation type="submission" date="2021-11" db="EMBL/GenBank/DDBJ databases">
        <title>Description of novel Chryseobacterium species.</title>
        <authorList>
            <person name="Saticioglu I.B."/>
            <person name="Ay H."/>
            <person name="Altun S."/>
            <person name="Duman M."/>
        </authorList>
    </citation>
    <scope>NUCLEOTIDE SEQUENCE</scope>
    <source>
        <strain evidence="3">C-39</strain>
    </source>
</reference>
<gene>
    <name evidence="2" type="ORF">IEW27_18415</name>
    <name evidence="3" type="ORF">LNP80_04760</name>
</gene>